<sequence length="413" mass="44720">MEENKDTIPPAGSIDEQQQKCEGTQLNDVNDNQQQASSSTSQPEKQPNVVPVSQLLATSNDNEAAQKYVSDAIADIIDFNAGEQSETTTTTNNNNTATDVGLAPIDAEPVVEKADADVQLGNSVFDSISTSVNPVVSEPEPQPVSNDSNTPQQQPQEQPQPVDPLTEKEPVEQQASLVTTEVTETGAPSGQNIVSNNSDNQNNQVTASTAAEKQQPTEENIPSIEAATTKEPTAESSKPGALKGALVQFSDNTESQLEKVSADANDHADVEMLDVEEDTSSGNITEEDISVISSFFGIEVERLTSFEPEVIRQLGAKLNEFEQLKSNSAVLELHFEQFRHSSSKNIGSLKHEILSYKEKLTALQKKETELEEKTSSLQSQLENSNSESSKSSALVQQYILKVQELVDAKNANF</sequence>
<reference evidence="1" key="1">
    <citation type="submission" date="2023-04" db="EMBL/GenBank/DDBJ databases">
        <title>Ambrosiozyma monospora NBRC 10751.</title>
        <authorList>
            <person name="Ichikawa N."/>
            <person name="Sato H."/>
            <person name="Tonouchi N."/>
        </authorList>
    </citation>
    <scope>NUCLEOTIDE SEQUENCE</scope>
    <source>
        <strain evidence="1">NBRC 10751</strain>
    </source>
</reference>
<name>A0ACB5TBR2_AMBMO</name>
<proteinExistence type="predicted"/>
<dbReference type="Proteomes" id="UP001165064">
    <property type="component" value="Unassembled WGS sequence"/>
</dbReference>
<evidence type="ECO:0000313" key="2">
    <source>
        <dbReference type="Proteomes" id="UP001165064"/>
    </source>
</evidence>
<accession>A0ACB5TBR2</accession>
<keyword evidence="2" id="KW-1185">Reference proteome</keyword>
<dbReference type="EMBL" id="BSXS01005397">
    <property type="protein sequence ID" value="GME84310.1"/>
    <property type="molecule type" value="Genomic_DNA"/>
</dbReference>
<evidence type="ECO:0000313" key="1">
    <source>
        <dbReference type="EMBL" id="GME84310.1"/>
    </source>
</evidence>
<gene>
    <name evidence="1" type="ORF">Amon02_000675200</name>
</gene>
<protein>
    <submittedName>
        <fullName evidence="1">Unnamed protein product</fullName>
    </submittedName>
</protein>
<comment type="caution">
    <text evidence="1">The sequence shown here is derived from an EMBL/GenBank/DDBJ whole genome shotgun (WGS) entry which is preliminary data.</text>
</comment>
<organism evidence="1 2">
    <name type="scientific">Ambrosiozyma monospora</name>
    <name type="common">Yeast</name>
    <name type="synonym">Endomycopsis monosporus</name>
    <dbReference type="NCBI Taxonomy" id="43982"/>
    <lineage>
        <taxon>Eukaryota</taxon>
        <taxon>Fungi</taxon>
        <taxon>Dikarya</taxon>
        <taxon>Ascomycota</taxon>
        <taxon>Saccharomycotina</taxon>
        <taxon>Pichiomycetes</taxon>
        <taxon>Pichiales</taxon>
        <taxon>Pichiaceae</taxon>
        <taxon>Ambrosiozyma</taxon>
    </lineage>
</organism>